<feature type="binding site" evidence="8">
    <location>
        <position position="243"/>
    </location>
    <ligand>
        <name>ATP</name>
        <dbReference type="ChEBI" id="CHEBI:30616"/>
    </ligand>
</feature>
<dbReference type="InterPro" id="IPR024107">
    <property type="entry name" value="Tyr-tRNA-ligase_bac_1"/>
</dbReference>
<keyword evidence="12" id="KW-1185">Reference proteome</keyword>
<feature type="binding site" evidence="8">
    <location>
        <position position="180"/>
    </location>
    <ligand>
        <name>L-tyrosine</name>
        <dbReference type="ChEBI" id="CHEBI:58315"/>
    </ligand>
</feature>
<feature type="short sequence motif" description="'HIGH' region" evidence="8">
    <location>
        <begin position="52"/>
        <end position="61"/>
    </location>
</feature>
<dbReference type="PROSITE" id="PS00178">
    <property type="entry name" value="AA_TRNA_LIGASE_I"/>
    <property type="match status" value="1"/>
</dbReference>
<evidence type="ECO:0000256" key="7">
    <source>
        <dbReference type="ARBA" id="ARBA00048248"/>
    </source>
</evidence>
<keyword evidence="1 8" id="KW-0436">Ligase</keyword>
<keyword evidence="8" id="KW-0963">Cytoplasm</keyword>
<feature type="domain" description="Tyrosine--tRNA ligase SYY-like C-terminal" evidence="10">
    <location>
        <begin position="364"/>
        <end position="424"/>
    </location>
</feature>
<dbReference type="AlphaFoldDB" id="A0A1C6SL08"/>
<evidence type="ECO:0000256" key="1">
    <source>
        <dbReference type="ARBA" id="ARBA00022598"/>
    </source>
</evidence>
<dbReference type="PANTHER" id="PTHR11766">
    <property type="entry name" value="TYROSYL-TRNA SYNTHETASE"/>
    <property type="match status" value="1"/>
</dbReference>
<accession>A0A1C6SL08</accession>
<dbReference type="GO" id="GO:0006437">
    <property type="term" value="P:tyrosyl-tRNA aminoacylation"/>
    <property type="evidence" value="ECO:0007669"/>
    <property type="project" value="UniProtKB-UniRule"/>
</dbReference>
<dbReference type="PRINTS" id="PR01040">
    <property type="entry name" value="TRNASYNTHTYR"/>
</dbReference>
<evidence type="ECO:0000256" key="5">
    <source>
        <dbReference type="ARBA" id="ARBA00022917"/>
    </source>
</evidence>
<evidence type="ECO:0000313" key="11">
    <source>
        <dbReference type="EMBL" id="SCL30236.1"/>
    </source>
</evidence>
<name>A0A1C6SL08_9ACTN</name>
<comment type="subcellular location">
    <subcellularLocation>
        <location evidence="8">Cytoplasm</location>
    </subcellularLocation>
</comment>
<keyword evidence="4 9" id="KW-0694">RNA-binding</keyword>
<dbReference type="CDD" id="cd00165">
    <property type="entry name" value="S4"/>
    <property type="match status" value="1"/>
</dbReference>
<dbReference type="InterPro" id="IPR036986">
    <property type="entry name" value="S4_RNA-bd_sf"/>
</dbReference>
<dbReference type="GO" id="GO:0004831">
    <property type="term" value="F:tyrosine-tRNA ligase activity"/>
    <property type="evidence" value="ECO:0007669"/>
    <property type="project" value="UniProtKB-UniRule"/>
</dbReference>
<keyword evidence="2 8" id="KW-0547">Nucleotide-binding</keyword>
<comment type="similarity">
    <text evidence="8">Belongs to the class-I aminoacyl-tRNA synthetase family. TyrS type 1 subfamily.</text>
</comment>
<dbReference type="EC" id="6.1.1.1" evidence="8"/>
<keyword evidence="6 8" id="KW-0030">Aminoacyl-tRNA synthetase</keyword>
<dbReference type="HAMAP" id="MF_02006">
    <property type="entry name" value="Tyr_tRNA_synth_type1"/>
    <property type="match status" value="1"/>
</dbReference>
<dbReference type="PROSITE" id="PS50889">
    <property type="entry name" value="S4"/>
    <property type="match status" value="1"/>
</dbReference>
<dbReference type="NCBIfam" id="TIGR00234">
    <property type="entry name" value="tyrS"/>
    <property type="match status" value="1"/>
</dbReference>
<evidence type="ECO:0000259" key="10">
    <source>
        <dbReference type="Pfam" id="PF22421"/>
    </source>
</evidence>
<dbReference type="STRING" id="145854.GA0074692_2888"/>
<comment type="function">
    <text evidence="8">Catalyzes the attachment of tyrosine to tRNA(Tyr) in a two-step reaction: tyrosine is first activated by ATP to form Tyr-AMP and then transferred to the acceptor end of tRNA(Tyr).</text>
</comment>
<evidence type="ECO:0000256" key="3">
    <source>
        <dbReference type="ARBA" id="ARBA00022840"/>
    </source>
</evidence>
<feature type="binding site" evidence="8">
    <location>
        <position position="47"/>
    </location>
    <ligand>
        <name>L-tyrosine</name>
        <dbReference type="ChEBI" id="CHEBI:58315"/>
    </ligand>
</feature>
<dbReference type="InterPro" id="IPR001412">
    <property type="entry name" value="aa-tRNA-synth_I_CS"/>
</dbReference>
<comment type="subunit">
    <text evidence="8">Homodimer.</text>
</comment>
<evidence type="ECO:0000256" key="8">
    <source>
        <dbReference type="HAMAP-Rule" id="MF_02006"/>
    </source>
</evidence>
<dbReference type="CDD" id="cd00805">
    <property type="entry name" value="TyrRS_core"/>
    <property type="match status" value="1"/>
</dbReference>
<keyword evidence="5 8" id="KW-0648">Protein biosynthesis</keyword>
<dbReference type="SUPFAM" id="SSF52374">
    <property type="entry name" value="Nucleotidylyl transferase"/>
    <property type="match status" value="1"/>
</dbReference>
<evidence type="ECO:0000313" key="12">
    <source>
        <dbReference type="Proteomes" id="UP000198959"/>
    </source>
</evidence>
<evidence type="ECO:0000256" key="9">
    <source>
        <dbReference type="PROSITE-ProRule" id="PRU00182"/>
    </source>
</evidence>
<feature type="binding site" evidence="8">
    <location>
        <position position="184"/>
    </location>
    <ligand>
        <name>L-tyrosine</name>
        <dbReference type="ChEBI" id="CHEBI:58315"/>
    </ligand>
</feature>
<dbReference type="GO" id="GO:0005829">
    <property type="term" value="C:cytosol"/>
    <property type="evidence" value="ECO:0007669"/>
    <property type="project" value="TreeGrafter"/>
</dbReference>
<dbReference type="InterPro" id="IPR002307">
    <property type="entry name" value="Tyr-tRNA-ligase"/>
</dbReference>
<dbReference type="Gene3D" id="1.10.240.10">
    <property type="entry name" value="Tyrosyl-Transfer RNA Synthetase"/>
    <property type="match status" value="1"/>
</dbReference>
<reference evidence="12" key="1">
    <citation type="submission" date="2016-06" db="EMBL/GenBank/DDBJ databases">
        <authorList>
            <person name="Varghese N."/>
            <person name="Submissions Spin"/>
        </authorList>
    </citation>
    <scope>NUCLEOTIDE SEQUENCE [LARGE SCALE GENOMIC DNA]</scope>
    <source>
        <strain evidence="12">DSM 43817</strain>
    </source>
</reference>
<dbReference type="InterPro" id="IPR054608">
    <property type="entry name" value="SYY-like_C"/>
</dbReference>
<gene>
    <name evidence="8" type="primary">tyrS</name>
    <name evidence="11" type="ORF">GA0074692_2888</name>
</gene>
<dbReference type="Gene3D" id="3.10.290.10">
    <property type="entry name" value="RNA-binding S4 domain"/>
    <property type="match status" value="1"/>
</dbReference>
<comment type="catalytic activity">
    <reaction evidence="7 8">
        <text>tRNA(Tyr) + L-tyrosine + ATP = L-tyrosyl-tRNA(Tyr) + AMP + diphosphate + H(+)</text>
        <dbReference type="Rhea" id="RHEA:10220"/>
        <dbReference type="Rhea" id="RHEA-COMP:9706"/>
        <dbReference type="Rhea" id="RHEA-COMP:9707"/>
        <dbReference type="ChEBI" id="CHEBI:15378"/>
        <dbReference type="ChEBI" id="CHEBI:30616"/>
        <dbReference type="ChEBI" id="CHEBI:33019"/>
        <dbReference type="ChEBI" id="CHEBI:58315"/>
        <dbReference type="ChEBI" id="CHEBI:78442"/>
        <dbReference type="ChEBI" id="CHEBI:78536"/>
        <dbReference type="ChEBI" id="CHEBI:456215"/>
        <dbReference type="EC" id="6.1.1.1"/>
    </reaction>
</comment>
<dbReference type="InterPro" id="IPR014729">
    <property type="entry name" value="Rossmann-like_a/b/a_fold"/>
</dbReference>
<dbReference type="InterPro" id="IPR024088">
    <property type="entry name" value="Tyr-tRNA-ligase_bac-type"/>
</dbReference>
<dbReference type="InterPro" id="IPR002305">
    <property type="entry name" value="aa-tRNA-synth_Ic"/>
</dbReference>
<dbReference type="GO" id="GO:0003723">
    <property type="term" value="F:RNA binding"/>
    <property type="evidence" value="ECO:0007669"/>
    <property type="project" value="UniProtKB-KW"/>
</dbReference>
<evidence type="ECO:0000256" key="4">
    <source>
        <dbReference type="ARBA" id="ARBA00022884"/>
    </source>
</evidence>
<keyword evidence="3 8" id="KW-0067">ATP-binding</keyword>
<dbReference type="Proteomes" id="UP000198959">
    <property type="component" value="Unassembled WGS sequence"/>
</dbReference>
<organism evidence="11 12">
    <name type="scientific">Micromonospora pallida</name>
    <dbReference type="NCBI Taxonomy" id="145854"/>
    <lineage>
        <taxon>Bacteria</taxon>
        <taxon>Bacillati</taxon>
        <taxon>Actinomycetota</taxon>
        <taxon>Actinomycetes</taxon>
        <taxon>Micromonosporales</taxon>
        <taxon>Micromonosporaceae</taxon>
        <taxon>Micromonospora</taxon>
    </lineage>
</organism>
<evidence type="ECO:0000256" key="6">
    <source>
        <dbReference type="ARBA" id="ARBA00023146"/>
    </source>
</evidence>
<dbReference type="Pfam" id="PF22421">
    <property type="entry name" value="SYY_C-terminal"/>
    <property type="match status" value="1"/>
</dbReference>
<dbReference type="PANTHER" id="PTHR11766:SF0">
    <property type="entry name" value="TYROSINE--TRNA LIGASE, MITOCHONDRIAL"/>
    <property type="match status" value="1"/>
</dbReference>
<proteinExistence type="inferred from homology"/>
<dbReference type="EMBL" id="FMHW01000002">
    <property type="protein sequence ID" value="SCL30236.1"/>
    <property type="molecule type" value="Genomic_DNA"/>
</dbReference>
<dbReference type="FunFam" id="1.10.240.10:FF:000001">
    <property type="entry name" value="Tyrosine--tRNA ligase"/>
    <property type="match status" value="1"/>
</dbReference>
<dbReference type="Pfam" id="PF00579">
    <property type="entry name" value="tRNA-synt_1b"/>
    <property type="match status" value="1"/>
</dbReference>
<dbReference type="Gene3D" id="3.40.50.620">
    <property type="entry name" value="HUPs"/>
    <property type="match status" value="1"/>
</dbReference>
<evidence type="ECO:0000256" key="2">
    <source>
        <dbReference type="ARBA" id="ARBA00022741"/>
    </source>
</evidence>
<dbReference type="GO" id="GO:0005524">
    <property type="term" value="F:ATP binding"/>
    <property type="evidence" value="ECO:0007669"/>
    <property type="project" value="UniProtKB-UniRule"/>
</dbReference>
<dbReference type="SUPFAM" id="SSF55174">
    <property type="entry name" value="Alpha-L RNA-binding motif"/>
    <property type="match status" value="1"/>
</dbReference>
<feature type="short sequence motif" description="'KMSKS' region" evidence="8">
    <location>
        <begin position="240"/>
        <end position="244"/>
    </location>
</feature>
<sequence length="430" mass="47355">MTVTDSSLPSPSRDSLTDDLRWRGIIQDSTDPDELRALLDGGAATYYVGFDPTAPSLHVGHLMQVVTARRLQLAGHRPLLLVGGATGQIGDPKESAERTLNPPEVVSGWVRRIHDQLAPFVSYTGENAARLVNNLDWTGEMSVVEFLRDVGKHFPVNRMLAREVVKARLETGISFTEFSYQLLQANDFFELHRRHGCQLQFGGSDQWGNIAAGVDYVRRRGAGPVQAFTTPLVTKSDGTKFGKTEGGAIWLDPAMTSPYAFYQFWVNVDDRDVDRYLRYFSFRSREEIEALEKATAERPAAREAQRALAAELTTLVHGETETAQAVAASQALFGRGSLDELAEGTLHAALTEAGLVQLTELPDVAGLLRESGLVTSMKEARRVIAEGGAYVNNDRVTETDAVVDPESLLHGRYLVLRRGKRSFAGVELRK</sequence>
<protein>
    <recommendedName>
        <fullName evidence="8">Tyrosine--tRNA ligase</fullName>
        <ecNumber evidence="8">6.1.1.1</ecNumber>
    </recommendedName>
    <alternativeName>
        <fullName evidence="8">Tyrosyl-tRNA synthetase</fullName>
        <shortName evidence="8">TyrRS</shortName>
    </alternativeName>
</protein>